<keyword evidence="6 7" id="KW-0472">Membrane</keyword>
<evidence type="ECO:0000313" key="9">
    <source>
        <dbReference type="EMBL" id="AVI07228.1"/>
    </source>
</evidence>
<dbReference type="InterPro" id="IPR022764">
    <property type="entry name" value="Peptidase_S54_rhomboid_dom"/>
</dbReference>
<evidence type="ECO:0000256" key="5">
    <source>
        <dbReference type="ARBA" id="ARBA00022989"/>
    </source>
</evidence>
<comment type="subcellular location">
    <subcellularLocation>
        <location evidence="1">Membrane</location>
        <topology evidence="1">Multi-pass membrane protein</topology>
    </subcellularLocation>
</comment>
<evidence type="ECO:0000259" key="8">
    <source>
        <dbReference type="Pfam" id="PF01694"/>
    </source>
</evidence>
<keyword evidence="5 7" id="KW-1133">Transmembrane helix</keyword>
<dbReference type="SUPFAM" id="SSF48452">
    <property type="entry name" value="TPR-like"/>
    <property type="match status" value="1"/>
</dbReference>
<reference evidence="10 11" key="2">
    <citation type="submission" date="2022-06" db="EMBL/GenBank/DDBJ databases">
        <title>Staphylococcus hominis ShoR14 genome sequence.</title>
        <authorList>
            <person name="Yeo C.C."/>
            <person name="Chew C.H."/>
            <person name="Che Hamzah A.M."/>
            <person name="Al-Trad E.I."/>
        </authorList>
    </citation>
    <scope>NUCLEOTIDE SEQUENCE [LARGE SCALE GENOMIC DNA]</scope>
    <source>
        <strain evidence="10 11">ShoR14</strain>
    </source>
</reference>
<evidence type="ECO:0000256" key="6">
    <source>
        <dbReference type="ARBA" id="ARBA00023136"/>
    </source>
</evidence>
<dbReference type="Proteomes" id="UP000665944">
    <property type="component" value="Unassembled WGS sequence"/>
</dbReference>
<evidence type="ECO:0000256" key="3">
    <source>
        <dbReference type="ARBA" id="ARBA00022692"/>
    </source>
</evidence>
<dbReference type="InterPro" id="IPR035952">
    <property type="entry name" value="Rhomboid-like_sf"/>
</dbReference>
<proteinExistence type="inferred from homology"/>
<feature type="domain" description="Peptidase S54 rhomboid" evidence="8">
    <location>
        <begin position="199"/>
        <end position="333"/>
    </location>
</feature>
<dbReference type="InterPro" id="IPR011990">
    <property type="entry name" value="TPR-like_helical_dom_sf"/>
</dbReference>
<evidence type="ECO:0000256" key="2">
    <source>
        <dbReference type="ARBA" id="ARBA00009045"/>
    </source>
</evidence>
<dbReference type="Gene3D" id="1.25.40.10">
    <property type="entry name" value="Tetratricopeptide repeat domain"/>
    <property type="match status" value="1"/>
</dbReference>
<feature type="transmembrane region" description="Helical" evidence="7">
    <location>
        <begin position="208"/>
        <end position="228"/>
    </location>
</feature>
<dbReference type="EMBL" id="JAGHKT020000001">
    <property type="protein sequence ID" value="MCM5671328.1"/>
    <property type="molecule type" value="Genomic_DNA"/>
</dbReference>
<dbReference type="SUPFAM" id="SSF144091">
    <property type="entry name" value="Rhomboid-like"/>
    <property type="match status" value="1"/>
</dbReference>
<evidence type="ECO:0000256" key="7">
    <source>
        <dbReference type="SAM" id="Phobius"/>
    </source>
</evidence>
<dbReference type="RefSeq" id="WP_017176232.1">
    <property type="nucleotide sequence ID" value="NZ_CABMJU010000010.1"/>
</dbReference>
<dbReference type="GO" id="GO:0006508">
    <property type="term" value="P:proteolysis"/>
    <property type="evidence" value="ECO:0007669"/>
    <property type="project" value="UniProtKB-KW"/>
</dbReference>
<evidence type="ECO:0000256" key="4">
    <source>
        <dbReference type="ARBA" id="ARBA00022801"/>
    </source>
</evidence>
<accession>A0A3S7GY63</accession>
<organism evidence="9">
    <name type="scientific">Staphylococcus hominis</name>
    <dbReference type="NCBI Taxonomy" id="1290"/>
    <lineage>
        <taxon>Bacteria</taxon>
        <taxon>Bacillati</taxon>
        <taxon>Bacillota</taxon>
        <taxon>Bacilli</taxon>
        <taxon>Bacillales</taxon>
        <taxon>Staphylococcaceae</taxon>
        <taxon>Staphylococcus</taxon>
    </lineage>
</organism>
<evidence type="ECO:0000313" key="10">
    <source>
        <dbReference type="EMBL" id="MCM5671328.1"/>
    </source>
</evidence>
<dbReference type="InterPro" id="IPR050925">
    <property type="entry name" value="Rhomboid_protease_S54"/>
</dbReference>
<comment type="similarity">
    <text evidence="2">Belongs to the peptidase S54 family.</text>
</comment>
<dbReference type="EMBL" id="CP014567">
    <property type="protein sequence ID" value="AVI07228.1"/>
    <property type="molecule type" value="Genomic_DNA"/>
</dbReference>
<keyword evidence="3 7" id="KW-0812">Transmembrane</keyword>
<sequence>MNIDKLYWKSIYYWIKYFNYKLEHTDKNTNEIWLFNKKKEELIVFRKEVSSTQEIRFDKSKINDHKENLQKKLGFKIKKVEFFYFLETSMNIDNFDETHPTKLIYHSITNEKDLENTMPNFILKKRVNKKDKKSSLDYKKRVLNTNLVDKYMMIFSPMTYTLIAINVLVWLYMKIYLNHFSDIKLLDVGGLVHFNVVHGEWYRLITSMFLHFNFEHILMNMLSLFIFGKIVETIVGPYKMLGIYLISGLFGNFASLSFNISTISVGASGAIFGLIGAILTMMYLSKTFNKKMIIQLLVVVLILIFVSLFMSNINLMAHLGGFIGGILITLIGYYFHENRNLFWLFLILLLVLFVLLQIRIFSIKEENIYDKLIKDEMISYNYDDALSIVEHTINKGYDDDETYYLKGLITATKSSKAEAMADWERGLRSHPNSALLNYELSIANRALNDNDKSLKYIKKALKIDANNQSYKNLEKELKDSNESKN</sequence>
<dbReference type="GO" id="GO:0016020">
    <property type="term" value="C:membrane"/>
    <property type="evidence" value="ECO:0007669"/>
    <property type="project" value="UniProtKB-SubCell"/>
</dbReference>
<feature type="transmembrane region" description="Helical" evidence="7">
    <location>
        <begin position="342"/>
        <end position="361"/>
    </location>
</feature>
<keyword evidence="9" id="KW-0645">Protease</keyword>
<dbReference type="AlphaFoldDB" id="A0A3S7GY63"/>
<dbReference type="Gene3D" id="1.20.1540.10">
    <property type="entry name" value="Rhomboid-like"/>
    <property type="match status" value="1"/>
</dbReference>
<protein>
    <submittedName>
        <fullName evidence="9">Rhomboid family intramembrane serine protease</fullName>
    </submittedName>
</protein>
<feature type="transmembrane region" description="Helical" evidence="7">
    <location>
        <begin position="240"/>
        <end position="260"/>
    </location>
</feature>
<feature type="transmembrane region" description="Helical" evidence="7">
    <location>
        <begin position="292"/>
        <end position="310"/>
    </location>
</feature>
<feature type="transmembrane region" description="Helical" evidence="7">
    <location>
        <begin position="316"/>
        <end position="335"/>
    </location>
</feature>
<dbReference type="PANTHER" id="PTHR43731">
    <property type="entry name" value="RHOMBOID PROTEASE"/>
    <property type="match status" value="1"/>
</dbReference>
<dbReference type="GO" id="GO:0004252">
    <property type="term" value="F:serine-type endopeptidase activity"/>
    <property type="evidence" value="ECO:0007669"/>
    <property type="project" value="InterPro"/>
</dbReference>
<feature type="transmembrane region" description="Helical" evidence="7">
    <location>
        <begin position="266"/>
        <end position="285"/>
    </location>
</feature>
<dbReference type="PANTHER" id="PTHR43731:SF14">
    <property type="entry name" value="PRESENILIN-ASSOCIATED RHOMBOID-LIKE PROTEIN, MITOCHONDRIAL"/>
    <property type="match status" value="1"/>
</dbReference>
<keyword evidence="4" id="KW-0378">Hydrolase</keyword>
<feature type="transmembrane region" description="Helical" evidence="7">
    <location>
        <begin position="151"/>
        <end position="173"/>
    </location>
</feature>
<dbReference type="Pfam" id="PF01694">
    <property type="entry name" value="Rhomboid"/>
    <property type="match status" value="1"/>
</dbReference>
<name>A0A3S7GY63_STAHO</name>
<reference evidence="9" key="1">
    <citation type="submission" date="2016-02" db="EMBL/GenBank/DDBJ databases">
        <title>Genomic sequence of a clinical Staphylococcus hominis isolate.</title>
        <authorList>
            <person name="McClure J.M."/>
            <person name="Zhang K."/>
        </authorList>
    </citation>
    <scope>NUCLEOTIDE SEQUENCE</scope>
    <source>
        <strain evidence="9">C34847</strain>
    </source>
</reference>
<evidence type="ECO:0000256" key="1">
    <source>
        <dbReference type="ARBA" id="ARBA00004141"/>
    </source>
</evidence>
<gene>
    <name evidence="9" type="ORF">AZE34_10900</name>
    <name evidence="10" type="ORF">J7T32_000925</name>
</gene>
<evidence type="ECO:0000313" key="11">
    <source>
        <dbReference type="Proteomes" id="UP000665944"/>
    </source>
</evidence>
<keyword evidence="11" id="KW-1185">Reference proteome</keyword>